<evidence type="ECO:0000259" key="6">
    <source>
        <dbReference type="Pfam" id="PF24807"/>
    </source>
</evidence>
<protein>
    <recommendedName>
        <fullName evidence="6">CDC20/Fizzy WD40 domain-containing protein</fullName>
    </recommendedName>
</protein>
<dbReference type="InterPro" id="IPR001680">
    <property type="entry name" value="WD40_rpt"/>
</dbReference>
<evidence type="ECO:0000256" key="3">
    <source>
        <dbReference type="ARBA" id="ARBA00022737"/>
    </source>
</evidence>
<feature type="domain" description="CDC20/Fizzy WD40" evidence="6">
    <location>
        <begin position="175"/>
        <end position="469"/>
    </location>
</feature>
<dbReference type="GO" id="GO:1905786">
    <property type="term" value="P:positive regulation of anaphase-promoting complex-dependent catabolic process"/>
    <property type="evidence" value="ECO:0007669"/>
    <property type="project" value="TreeGrafter"/>
</dbReference>
<dbReference type="Gene3D" id="2.130.10.10">
    <property type="entry name" value="YVTN repeat-like/Quinoprotein amine dehydrogenase"/>
    <property type="match status" value="1"/>
</dbReference>
<feature type="compositionally biased region" description="Polar residues" evidence="5">
    <location>
        <begin position="45"/>
        <end position="63"/>
    </location>
</feature>
<accession>A0AAY4ALI8</accession>
<dbReference type="GeneTree" id="ENSGT00950000183104"/>
<reference evidence="7" key="2">
    <citation type="submission" date="2025-08" db="UniProtKB">
        <authorList>
            <consortium name="Ensembl"/>
        </authorList>
    </citation>
    <scope>IDENTIFICATION</scope>
</reference>
<dbReference type="InterPro" id="IPR056150">
    <property type="entry name" value="WD40_CDC20-Fz"/>
</dbReference>
<evidence type="ECO:0000256" key="4">
    <source>
        <dbReference type="PROSITE-ProRule" id="PRU00221"/>
    </source>
</evidence>
<keyword evidence="3" id="KW-0677">Repeat</keyword>
<dbReference type="PANTHER" id="PTHR19918:SF3">
    <property type="entry name" value="CELL DIVISION CYCLE PROTEIN 20 HOMOLOG"/>
    <property type="match status" value="1"/>
</dbReference>
<dbReference type="PROSITE" id="PS00678">
    <property type="entry name" value="WD_REPEATS_1"/>
    <property type="match status" value="1"/>
</dbReference>
<keyword evidence="8" id="KW-1185">Reference proteome</keyword>
<evidence type="ECO:0000256" key="5">
    <source>
        <dbReference type="SAM" id="MobiDB-lite"/>
    </source>
</evidence>
<reference evidence="7 8" key="1">
    <citation type="submission" date="2020-06" db="EMBL/GenBank/DDBJ databases">
        <authorList>
            <consortium name="Wellcome Sanger Institute Data Sharing"/>
        </authorList>
    </citation>
    <scope>NUCLEOTIDE SEQUENCE [LARGE SCALE GENOMIC DNA]</scope>
</reference>
<feature type="compositionally biased region" description="Low complexity" evidence="5">
    <location>
        <begin position="32"/>
        <end position="44"/>
    </location>
</feature>
<feature type="region of interest" description="Disordered" evidence="5">
    <location>
        <begin position="29"/>
        <end position="84"/>
    </location>
</feature>
<evidence type="ECO:0000256" key="2">
    <source>
        <dbReference type="ARBA" id="ARBA00022574"/>
    </source>
</evidence>
<dbReference type="Pfam" id="PF24807">
    <property type="entry name" value="WD40_CDC20-Fz"/>
    <property type="match status" value="1"/>
</dbReference>
<dbReference type="PROSITE" id="PS50294">
    <property type="entry name" value="WD_REPEATS_REGION"/>
    <property type="match status" value="3"/>
</dbReference>
<keyword evidence="2 4" id="KW-0853">WD repeat</keyword>
<dbReference type="Ensembl" id="ENSDCDT00010009578.1">
    <property type="protein sequence ID" value="ENSDCDP00010009105.1"/>
    <property type="gene ID" value="ENSDCDG00010004103.1"/>
</dbReference>
<dbReference type="InterPro" id="IPR036322">
    <property type="entry name" value="WD40_repeat_dom_sf"/>
</dbReference>
<feature type="repeat" description="WD" evidence="4">
    <location>
        <begin position="375"/>
        <end position="394"/>
    </location>
</feature>
<dbReference type="GO" id="GO:0005680">
    <property type="term" value="C:anaphase-promoting complex"/>
    <property type="evidence" value="ECO:0007669"/>
    <property type="project" value="TreeGrafter"/>
</dbReference>
<evidence type="ECO:0000313" key="7">
    <source>
        <dbReference type="Ensembl" id="ENSDCDP00010009105.1"/>
    </source>
</evidence>
<dbReference type="SUPFAM" id="SSF50978">
    <property type="entry name" value="WD40 repeat-like"/>
    <property type="match status" value="1"/>
</dbReference>
<dbReference type="SMART" id="SM00320">
    <property type="entry name" value="WD40"/>
    <property type="match status" value="6"/>
</dbReference>
<dbReference type="Proteomes" id="UP000694580">
    <property type="component" value="Chromosome 4"/>
</dbReference>
<sequence>MALFGFEKDVHNILKLDIPVTNAPVARWQRKTSTSTSAATSTGSLSPGKSGNLSRSTSKTPNKTPGKKTRCTPNKVGGDRYIPARNSKQMEVASFLLSKENESPQTNQSRMNRKAWSMALNGFDVEEAKVLHFGGKPLIAPEGYQNNLKVLYNQVPTPASSKKSRYISSVPDRVLDAPELRDDFYLDLIDWGKQNLLAVALNHTVYIWDASQGDILQLMKMEQEEDYISSVSWSKDGNFLAIGTSDCKVQLWDVEHQKRLRSMTSHTARVSSLSWNDHVLSSGARSGHINHHDVRVAEHHISTLRGHTQEVCGLKWSPDGKYLASGGNDNMVYVWSGIQEGSAQTALHSFNDHQGAVKALAWCPWQPNILASGGGTSDRHIRIWNVNSGSCLTSLDTQSQISSLLFAPNYKELVSSHGFSFDNLTIWKYPSLTKVADLFGHEGRVLNMALSPDGATIASVAADETVRLWNSFAKDPVKKPKSTPSIISQLIR</sequence>
<gene>
    <name evidence="7" type="primary">CDC20</name>
</gene>
<feature type="repeat" description="WD" evidence="4">
    <location>
        <begin position="304"/>
        <end position="336"/>
    </location>
</feature>
<dbReference type="InterPro" id="IPR033010">
    <property type="entry name" value="Cdc20/Fizzy"/>
</dbReference>
<proteinExistence type="inferred from homology"/>
<dbReference type="CDD" id="cd00200">
    <property type="entry name" value="WD40"/>
    <property type="match status" value="1"/>
</dbReference>
<reference evidence="7" key="3">
    <citation type="submission" date="2025-09" db="UniProtKB">
        <authorList>
            <consortium name="Ensembl"/>
        </authorList>
    </citation>
    <scope>IDENTIFICATION</scope>
</reference>
<feature type="repeat" description="WD" evidence="4">
    <location>
        <begin position="221"/>
        <end position="262"/>
    </location>
</feature>
<evidence type="ECO:0000313" key="8">
    <source>
        <dbReference type="Proteomes" id="UP000694580"/>
    </source>
</evidence>
<evidence type="ECO:0000256" key="1">
    <source>
        <dbReference type="ARBA" id="ARBA00006445"/>
    </source>
</evidence>
<dbReference type="PROSITE" id="PS50082">
    <property type="entry name" value="WD_REPEATS_2"/>
    <property type="match status" value="4"/>
</dbReference>
<dbReference type="AlphaFoldDB" id="A0AAY4ALI8"/>
<organism evidence="7 8">
    <name type="scientific">Denticeps clupeoides</name>
    <name type="common">denticle herring</name>
    <dbReference type="NCBI Taxonomy" id="299321"/>
    <lineage>
        <taxon>Eukaryota</taxon>
        <taxon>Metazoa</taxon>
        <taxon>Chordata</taxon>
        <taxon>Craniata</taxon>
        <taxon>Vertebrata</taxon>
        <taxon>Euteleostomi</taxon>
        <taxon>Actinopterygii</taxon>
        <taxon>Neopterygii</taxon>
        <taxon>Teleostei</taxon>
        <taxon>Clupei</taxon>
        <taxon>Clupeiformes</taxon>
        <taxon>Denticipitoidei</taxon>
        <taxon>Denticipitidae</taxon>
        <taxon>Denticeps</taxon>
    </lineage>
</organism>
<dbReference type="PANTHER" id="PTHR19918">
    <property type="entry name" value="CELL DIVISION CYCLE 20 CDC20 FIZZY -RELATED"/>
    <property type="match status" value="1"/>
</dbReference>
<dbReference type="InterPro" id="IPR019775">
    <property type="entry name" value="WD40_repeat_CS"/>
</dbReference>
<feature type="repeat" description="WD" evidence="4">
    <location>
        <begin position="438"/>
        <end position="470"/>
    </location>
</feature>
<dbReference type="GO" id="GO:0031145">
    <property type="term" value="P:anaphase-promoting complex-dependent catabolic process"/>
    <property type="evidence" value="ECO:0007669"/>
    <property type="project" value="TreeGrafter"/>
</dbReference>
<dbReference type="InterPro" id="IPR015943">
    <property type="entry name" value="WD40/YVTN_repeat-like_dom_sf"/>
</dbReference>
<name>A0AAY4ALI8_9TELE</name>
<dbReference type="GO" id="GO:1990757">
    <property type="term" value="F:ubiquitin ligase activator activity"/>
    <property type="evidence" value="ECO:0007669"/>
    <property type="project" value="TreeGrafter"/>
</dbReference>
<dbReference type="GO" id="GO:0010997">
    <property type="term" value="F:anaphase-promoting complex binding"/>
    <property type="evidence" value="ECO:0007669"/>
    <property type="project" value="InterPro"/>
</dbReference>
<comment type="similarity">
    <text evidence="1">Belongs to the WD repeat CDC20/Fizzy family.</text>
</comment>